<keyword evidence="1 3" id="KW-0689">Ribosomal protein</keyword>
<dbReference type="Gene3D" id="3.30.1320.10">
    <property type="match status" value="1"/>
</dbReference>
<feature type="compositionally biased region" description="Low complexity" evidence="4">
    <location>
        <begin position="138"/>
        <end position="179"/>
    </location>
</feature>
<sequence>MAVKIKLARYGKIREPFYRVVVADSRTRRSGRAIETIGRYNPKTEPSVIEIESERAQYWLGVGAQATDSVVALLKVTGDWQKFKGLPGTEGTLKAQPEKVDKKALYEAAIAAAGGRNDDSSGATTQKKKAAPKKAAEETPAAAEAPAEDAPAAPAAETPATETPAAEAPAADAPVAEETPAAEKAEEPKA</sequence>
<dbReference type="NCBIfam" id="NF011093">
    <property type="entry name" value="PRK14520.1"/>
    <property type="match status" value="1"/>
</dbReference>
<dbReference type="PANTHER" id="PTHR12919:SF20">
    <property type="entry name" value="SMALL RIBOSOMAL SUBUNIT PROTEIN BS16M"/>
    <property type="match status" value="1"/>
</dbReference>
<dbReference type="EMBL" id="CP159218">
    <property type="protein sequence ID" value="XCG62155.1"/>
    <property type="molecule type" value="Genomic_DNA"/>
</dbReference>
<dbReference type="GO" id="GO:0003735">
    <property type="term" value="F:structural constituent of ribosome"/>
    <property type="evidence" value="ECO:0007669"/>
    <property type="project" value="InterPro"/>
</dbReference>
<dbReference type="InterPro" id="IPR000307">
    <property type="entry name" value="Ribosomal_bS16"/>
</dbReference>
<dbReference type="GO" id="GO:0015935">
    <property type="term" value="C:small ribosomal subunit"/>
    <property type="evidence" value="ECO:0007669"/>
    <property type="project" value="TreeGrafter"/>
</dbReference>
<dbReference type="SUPFAM" id="SSF54565">
    <property type="entry name" value="Ribosomal protein S16"/>
    <property type="match status" value="1"/>
</dbReference>
<evidence type="ECO:0000256" key="3">
    <source>
        <dbReference type="HAMAP-Rule" id="MF_00385"/>
    </source>
</evidence>
<feature type="region of interest" description="Disordered" evidence="4">
    <location>
        <begin position="114"/>
        <end position="190"/>
    </location>
</feature>
<name>A0AAU8DKG2_9ACTN</name>
<dbReference type="PANTHER" id="PTHR12919">
    <property type="entry name" value="30S RIBOSOMAL PROTEIN S16"/>
    <property type="match status" value="1"/>
</dbReference>
<organism evidence="5">
    <name type="scientific">Nakamurella sp. A5-74</name>
    <dbReference type="NCBI Taxonomy" id="3158264"/>
    <lineage>
        <taxon>Bacteria</taxon>
        <taxon>Bacillati</taxon>
        <taxon>Actinomycetota</taxon>
        <taxon>Actinomycetes</taxon>
        <taxon>Nakamurellales</taxon>
        <taxon>Nakamurellaceae</taxon>
        <taxon>Nakamurella</taxon>
    </lineage>
</organism>
<gene>
    <name evidence="3 5" type="primary">rpsP</name>
    <name evidence="5" type="ORF">ABLG96_12805</name>
</gene>
<dbReference type="InterPro" id="IPR023803">
    <property type="entry name" value="Ribosomal_bS16_dom_sf"/>
</dbReference>
<evidence type="ECO:0000256" key="4">
    <source>
        <dbReference type="SAM" id="MobiDB-lite"/>
    </source>
</evidence>
<dbReference type="RefSeq" id="WP_353647770.1">
    <property type="nucleotide sequence ID" value="NZ_CP159218.1"/>
</dbReference>
<dbReference type="NCBIfam" id="TIGR00002">
    <property type="entry name" value="S16"/>
    <property type="match status" value="1"/>
</dbReference>
<dbReference type="Pfam" id="PF00886">
    <property type="entry name" value="Ribosomal_S16"/>
    <property type="match status" value="1"/>
</dbReference>
<evidence type="ECO:0000256" key="1">
    <source>
        <dbReference type="ARBA" id="ARBA00022980"/>
    </source>
</evidence>
<dbReference type="HAMAP" id="MF_00385">
    <property type="entry name" value="Ribosomal_bS16"/>
    <property type="match status" value="1"/>
</dbReference>
<reference evidence="5" key="1">
    <citation type="submission" date="2024-05" db="EMBL/GenBank/DDBJ databases">
        <authorList>
            <person name="Cai S.Y."/>
            <person name="Jin L.M."/>
            <person name="Li H.R."/>
        </authorList>
    </citation>
    <scope>NUCLEOTIDE SEQUENCE</scope>
    <source>
        <strain evidence="5">A5-74</strain>
    </source>
</reference>
<keyword evidence="2 3" id="KW-0687">Ribonucleoprotein</keyword>
<protein>
    <recommendedName>
        <fullName evidence="3">Small ribosomal subunit protein bS16</fullName>
    </recommendedName>
</protein>
<dbReference type="GO" id="GO:0006412">
    <property type="term" value="P:translation"/>
    <property type="evidence" value="ECO:0007669"/>
    <property type="project" value="UniProtKB-UniRule"/>
</dbReference>
<evidence type="ECO:0000313" key="5">
    <source>
        <dbReference type="EMBL" id="XCG62155.1"/>
    </source>
</evidence>
<comment type="similarity">
    <text evidence="3">Belongs to the bacterial ribosomal protein bS16 family.</text>
</comment>
<dbReference type="InterPro" id="IPR020592">
    <property type="entry name" value="Ribosomal_bS16_CS"/>
</dbReference>
<dbReference type="GO" id="GO:0005737">
    <property type="term" value="C:cytoplasm"/>
    <property type="evidence" value="ECO:0007669"/>
    <property type="project" value="UniProtKB-ARBA"/>
</dbReference>
<dbReference type="AlphaFoldDB" id="A0AAU8DKG2"/>
<evidence type="ECO:0000256" key="2">
    <source>
        <dbReference type="ARBA" id="ARBA00023274"/>
    </source>
</evidence>
<feature type="compositionally biased region" description="Basic and acidic residues" evidence="4">
    <location>
        <begin position="181"/>
        <end position="190"/>
    </location>
</feature>
<accession>A0AAU8DKG2</accession>
<proteinExistence type="inferred from homology"/>
<dbReference type="PROSITE" id="PS00732">
    <property type="entry name" value="RIBOSOMAL_S16"/>
    <property type="match status" value="1"/>
</dbReference>